<name>A0ACC2VGP7_9TREE</name>
<gene>
    <name evidence="1" type="ORF">QFC19_006311</name>
</gene>
<dbReference type="EMBL" id="JASBWR010000075">
    <property type="protein sequence ID" value="KAJ9098543.1"/>
    <property type="molecule type" value="Genomic_DNA"/>
</dbReference>
<organism evidence="1 2">
    <name type="scientific">Naganishia cerealis</name>
    <dbReference type="NCBI Taxonomy" id="610337"/>
    <lineage>
        <taxon>Eukaryota</taxon>
        <taxon>Fungi</taxon>
        <taxon>Dikarya</taxon>
        <taxon>Basidiomycota</taxon>
        <taxon>Agaricomycotina</taxon>
        <taxon>Tremellomycetes</taxon>
        <taxon>Filobasidiales</taxon>
        <taxon>Filobasidiaceae</taxon>
        <taxon>Naganishia</taxon>
    </lineage>
</organism>
<proteinExistence type="predicted"/>
<comment type="caution">
    <text evidence="1">The sequence shown here is derived from an EMBL/GenBank/DDBJ whole genome shotgun (WGS) entry which is preliminary data.</text>
</comment>
<protein>
    <submittedName>
        <fullName evidence="1">Uncharacterized protein</fullName>
    </submittedName>
</protein>
<keyword evidence="2" id="KW-1185">Reference proteome</keyword>
<evidence type="ECO:0000313" key="2">
    <source>
        <dbReference type="Proteomes" id="UP001241377"/>
    </source>
</evidence>
<reference evidence="1" key="1">
    <citation type="submission" date="2023-04" db="EMBL/GenBank/DDBJ databases">
        <title>Draft Genome sequencing of Naganishia species isolated from polar environments using Oxford Nanopore Technology.</title>
        <authorList>
            <person name="Leo P."/>
            <person name="Venkateswaran K."/>
        </authorList>
    </citation>
    <scope>NUCLEOTIDE SEQUENCE</scope>
    <source>
        <strain evidence="1">MNA-CCFEE 5261</strain>
    </source>
</reference>
<dbReference type="Proteomes" id="UP001241377">
    <property type="component" value="Unassembled WGS sequence"/>
</dbReference>
<evidence type="ECO:0000313" key="1">
    <source>
        <dbReference type="EMBL" id="KAJ9098543.1"/>
    </source>
</evidence>
<sequence length="238" mass="25364">MRDLNEIVDSLKPFSSCEVSDALVRLGVQHGGYLSDIRAFSPMEFGDAHPKLIGPATTVEIVHASTELVESPQGHHVSFPCIGLISYGRIDLARPGRVMVITAPADCNNAIWGGLMSAAAKSKGLIGVVLNGRCRDIAEHRSLGFPVFAKAQSTLGQNSFTKVSAIDQPIHIPNGAGLEITVNPEDIIVADEDGVVVIPLKLLEQAVAIMAVAAEQNARCMEDLINGHGVGETFKKHR</sequence>
<accession>A0ACC2VGP7</accession>